<evidence type="ECO:0000256" key="3">
    <source>
        <dbReference type="ARBA" id="ARBA00022528"/>
    </source>
</evidence>
<protein>
    <recommendedName>
        <fullName evidence="2">RNA helicase</fullName>
        <ecNumber evidence="2">3.6.4.13</ecNumber>
    </recommendedName>
</protein>
<dbReference type="InterPro" id="IPR027417">
    <property type="entry name" value="P-loop_NTPase"/>
</dbReference>
<proteinExistence type="predicted"/>
<dbReference type="GO" id="GO:0003724">
    <property type="term" value="F:RNA helicase activity"/>
    <property type="evidence" value="ECO:0007669"/>
    <property type="project" value="UniProtKB-EC"/>
</dbReference>
<evidence type="ECO:0000256" key="8">
    <source>
        <dbReference type="ARBA" id="ARBA00022840"/>
    </source>
</evidence>
<dbReference type="CDD" id="cd18791">
    <property type="entry name" value="SF2_C_RHA"/>
    <property type="match status" value="1"/>
</dbReference>
<keyword evidence="9" id="KW-0694">RNA-binding</keyword>
<dbReference type="SMART" id="SM00487">
    <property type="entry name" value="DEXDc"/>
    <property type="match status" value="1"/>
</dbReference>
<feature type="compositionally biased region" description="Polar residues" evidence="12">
    <location>
        <begin position="272"/>
        <end position="298"/>
    </location>
</feature>
<dbReference type="InterPro" id="IPR011709">
    <property type="entry name" value="DEAD-box_helicase_OB_fold"/>
</dbReference>
<dbReference type="PANTHER" id="PTHR18934:SF145">
    <property type="entry name" value="ATP-DEPENDENT RNA HELICASE DHX57-RELATED"/>
    <property type="match status" value="1"/>
</dbReference>
<evidence type="ECO:0000313" key="16">
    <source>
        <dbReference type="Proteomes" id="UP000237144"/>
    </source>
</evidence>
<evidence type="ECO:0000256" key="4">
    <source>
        <dbReference type="ARBA" id="ARBA00022640"/>
    </source>
</evidence>
<feature type="domain" description="Helicase C-terminal" evidence="14">
    <location>
        <begin position="995"/>
        <end position="1171"/>
    </location>
</feature>
<gene>
    <name evidence="15" type="ORF">BMF94_2912</name>
</gene>
<accession>A0A2S5BBG0</accession>
<comment type="caution">
    <text evidence="15">The sequence shown here is derived from an EMBL/GenBank/DDBJ whole genome shotgun (WGS) entry which is preliminary data.</text>
</comment>
<dbReference type="Pfam" id="PF24899">
    <property type="entry name" value="UBA_DHX29"/>
    <property type="match status" value="1"/>
</dbReference>
<keyword evidence="3" id="KW-0150">Chloroplast</keyword>
<evidence type="ECO:0000256" key="2">
    <source>
        <dbReference type="ARBA" id="ARBA00012552"/>
    </source>
</evidence>
<dbReference type="FunFam" id="3.40.50.300:FF:000819">
    <property type="entry name" value="ATP dependent RNA helicase, putative"/>
    <property type="match status" value="1"/>
</dbReference>
<reference evidence="15 16" key="1">
    <citation type="journal article" date="2018" name="Front. Microbiol.">
        <title>Prospects for Fungal Bioremediation of Acidic Radioactive Waste Sites: Characterization and Genome Sequence of Rhodotorula taiwanensis MD1149.</title>
        <authorList>
            <person name="Tkavc R."/>
            <person name="Matrosova V.Y."/>
            <person name="Grichenko O.E."/>
            <person name="Gostincar C."/>
            <person name="Volpe R.P."/>
            <person name="Klimenkova P."/>
            <person name="Gaidamakova E.K."/>
            <person name="Zhou C.E."/>
            <person name="Stewart B.J."/>
            <person name="Lyman M.G."/>
            <person name="Malfatti S.A."/>
            <person name="Rubinfeld B."/>
            <person name="Courtot M."/>
            <person name="Singh J."/>
            <person name="Dalgard C.L."/>
            <person name="Hamilton T."/>
            <person name="Frey K.G."/>
            <person name="Gunde-Cimerman N."/>
            <person name="Dugan L."/>
            <person name="Daly M.J."/>
        </authorList>
    </citation>
    <scope>NUCLEOTIDE SEQUENCE [LARGE SCALE GENOMIC DNA]</scope>
    <source>
        <strain evidence="15 16">MD1149</strain>
    </source>
</reference>
<comment type="catalytic activity">
    <reaction evidence="11">
        <text>ATP + H2O = ADP + phosphate + H(+)</text>
        <dbReference type="Rhea" id="RHEA:13065"/>
        <dbReference type="ChEBI" id="CHEBI:15377"/>
        <dbReference type="ChEBI" id="CHEBI:15378"/>
        <dbReference type="ChEBI" id="CHEBI:30616"/>
        <dbReference type="ChEBI" id="CHEBI:43474"/>
        <dbReference type="ChEBI" id="CHEBI:456216"/>
        <dbReference type="EC" id="3.6.4.13"/>
    </reaction>
</comment>
<dbReference type="PROSITE" id="PS51194">
    <property type="entry name" value="HELICASE_CTER"/>
    <property type="match status" value="1"/>
</dbReference>
<dbReference type="SUPFAM" id="SSF52540">
    <property type="entry name" value="P-loop containing nucleoside triphosphate hydrolases"/>
    <property type="match status" value="1"/>
</dbReference>
<dbReference type="Gene3D" id="1.20.120.1080">
    <property type="match status" value="1"/>
</dbReference>
<evidence type="ECO:0000256" key="11">
    <source>
        <dbReference type="ARBA" id="ARBA00047984"/>
    </source>
</evidence>
<dbReference type="InterPro" id="IPR007502">
    <property type="entry name" value="Helicase-assoc_dom"/>
</dbReference>
<feature type="compositionally biased region" description="Polar residues" evidence="12">
    <location>
        <begin position="465"/>
        <end position="474"/>
    </location>
</feature>
<dbReference type="EMBL" id="PJQD01000029">
    <property type="protein sequence ID" value="POY74100.1"/>
    <property type="molecule type" value="Genomic_DNA"/>
</dbReference>
<keyword evidence="10" id="KW-0809">Transit peptide</keyword>
<dbReference type="Pfam" id="PF00271">
    <property type="entry name" value="Helicase_C"/>
    <property type="match status" value="1"/>
</dbReference>
<dbReference type="InterPro" id="IPR011545">
    <property type="entry name" value="DEAD/DEAH_box_helicase_dom"/>
</dbReference>
<keyword evidence="6" id="KW-0378">Hydrolase</keyword>
<dbReference type="InterPro" id="IPR056890">
    <property type="entry name" value="UBA_DHX29-like"/>
</dbReference>
<dbReference type="Proteomes" id="UP000237144">
    <property type="component" value="Unassembled WGS sequence"/>
</dbReference>
<dbReference type="InterPro" id="IPR001650">
    <property type="entry name" value="Helicase_C-like"/>
</dbReference>
<feature type="compositionally biased region" description="Acidic residues" evidence="12">
    <location>
        <begin position="33"/>
        <end position="42"/>
    </location>
</feature>
<feature type="compositionally biased region" description="Basic and acidic residues" evidence="12">
    <location>
        <begin position="371"/>
        <end position="386"/>
    </location>
</feature>
<feature type="region of interest" description="Disordered" evidence="12">
    <location>
        <begin position="1"/>
        <end position="92"/>
    </location>
</feature>
<dbReference type="OrthoDB" id="5600252at2759"/>
<feature type="region of interest" description="Disordered" evidence="12">
    <location>
        <begin position="667"/>
        <end position="700"/>
    </location>
</feature>
<evidence type="ECO:0000256" key="12">
    <source>
        <dbReference type="SAM" id="MobiDB-lite"/>
    </source>
</evidence>
<keyword evidence="5" id="KW-0547">Nucleotide-binding</keyword>
<feature type="compositionally biased region" description="Low complexity" evidence="12">
    <location>
        <begin position="250"/>
        <end position="268"/>
    </location>
</feature>
<dbReference type="CDD" id="cd17917">
    <property type="entry name" value="DEXHc_RHA-like"/>
    <property type="match status" value="1"/>
</dbReference>
<evidence type="ECO:0000256" key="6">
    <source>
        <dbReference type="ARBA" id="ARBA00022801"/>
    </source>
</evidence>
<dbReference type="Gene3D" id="3.40.50.300">
    <property type="entry name" value="P-loop containing nucleotide triphosphate hydrolases"/>
    <property type="match status" value="2"/>
</dbReference>
<sequence length="1547" mass="171232">MPPKKSSAAKKKKNLGSARGFATVSVPKRVDPTAEEAAETTDDAGAAVAENGGAAAVDGEKGVGSGTPAPGTSNGSRPGATSDANGVDAKKDTWEDTPEALELKELQELAERIKPGCDKEISRIVKVFEYERRMSKTLPNYAWQEPDLQRRVLDLALSETIEEEPQPVFEPRDRVVAKVATLYGILEQLGFRSERIEECLNKVKTLDIDDCLDWLYLRADSDELRRQRPMPEAVVDTAPPTPRSSRSADGKGSNGPSPNGKGSNAPSPAANKGNSVPSKLSRTPSSAASPTVNSTSAEQEAALRARVLAYGEELDKALAASGRNSSDSGSESGGEGDESAMPDANVKYATLKVQLSEVQRAQAAQKRATKGRGDRKGTEPVSVEQEKWMEAQVEVLQERIKAVESDYTFRKVDAEKVYRAERTKLDASQLAARLNGTSLASVPSAPSDATSDATGSLAPAAPISEGTTPASTANGKAGFSSPPSPSASANGVSDNKGDDEGFFGTMLDEMPTEEQNDQGTTIPVRNMALPKHFSGRTPRVCLEDTVRKLDRGARVKFAVVSRSRAVRASVTIYWTPDDSATPRRRVQYFDMQDIACWDQKQAYDYIATVALFAIAMSPQGNGMAINKALPTIFRDLWDDFLAERTAQEEERYREKLKLYKAIAEPRCQDSPNRDTRSARTEKPAAEPSIIAPRKETSPETAERIQNDIFNRQTWPAYQEMLQQRANLPIAAYRSSIMETIESSQCVVLGKSTQVPSFILEHEMRLGRDVKVYCTEPRRISAISLAQRVSQELGEAPNACGTRNSYVGYSIRLDSAVSASTRIVYATTGIVLRMLEGRESLADITHIIIDEVHERSIDSDFLLIVLREILETRRDLKVILMSATVDAEKIAAYMDGCPVIRVPGRTFPVTPFFLEDVVELTHYRLDAHSDSPYVARNKRAYGGKRRMVDDIPLDDDDEDDLPAKSADVTQLPISKQSRTTLDCMDHHAINYELIVSLLEHLCFLKPDLIQFSSAVLIFMPSLESIRRLTDMLEAHHTFGSNQFVVLPLHSTISNENQGLVFNVPRPGIRKIVISTNIAETGVTIPDITAVIDTGKHREMRFDEKRQISRLVETFVAQSNAAQRRGRAGRVREGVAFHLFTRHRHDNYMQEHPQPEMTRLSLQDLALRIKIMKIGSTGIEETLLKALDPPLVANITRAVSALVEVKALTTTEEITPLGRHLAKLPMDVHVGLFLILSCIFGCLDAGLTIAAGLNSKSPWLTPFGREAEADAVKRTFKVENSDFLTLYNAYCTWRDACSNNYEREFCRNLQQIEELRQQFFSFLVDAGFVNITNAERRELVSTRYGKSRTKFVRVPADLDKASRDPRTVMACLAASMYPKLLVIDPQNGSLRTLANSAPAAIHPSSVNFAPGRRVDFGNGTRFAAFFQAMHTKKLYIWDSGSVDEIAVHLLCGNADFQLPAQSISIDRKIRTRLEDPKTAVAIRCLREKWREIFNRKMRDPAAPIDARLEPWLALVTEAVKSPHREDDEEKKRKKQAERAAVKLSLTRHD</sequence>
<evidence type="ECO:0000256" key="1">
    <source>
        <dbReference type="ARBA" id="ARBA00004229"/>
    </source>
</evidence>
<evidence type="ECO:0000259" key="13">
    <source>
        <dbReference type="PROSITE" id="PS51192"/>
    </source>
</evidence>
<dbReference type="PROSITE" id="PS51192">
    <property type="entry name" value="HELICASE_ATP_BIND_1"/>
    <property type="match status" value="1"/>
</dbReference>
<feature type="region of interest" description="Disordered" evidence="12">
    <location>
        <begin position="1518"/>
        <end position="1547"/>
    </location>
</feature>
<dbReference type="InterPro" id="IPR014001">
    <property type="entry name" value="Helicase_ATP-bd"/>
</dbReference>
<comment type="subcellular location">
    <subcellularLocation>
        <location evidence="1">Plastid</location>
        <location evidence="1">Chloroplast</location>
    </subcellularLocation>
</comment>
<dbReference type="GO" id="GO:0016787">
    <property type="term" value="F:hydrolase activity"/>
    <property type="evidence" value="ECO:0007669"/>
    <property type="project" value="UniProtKB-KW"/>
</dbReference>
<feature type="compositionally biased region" description="Basic and acidic residues" evidence="12">
    <location>
        <begin position="1534"/>
        <end position="1547"/>
    </location>
</feature>
<feature type="compositionally biased region" description="Low complexity" evidence="12">
    <location>
        <begin position="43"/>
        <end position="57"/>
    </location>
</feature>
<evidence type="ECO:0000259" key="14">
    <source>
        <dbReference type="PROSITE" id="PS51194"/>
    </source>
</evidence>
<dbReference type="SMART" id="SM00847">
    <property type="entry name" value="HA2"/>
    <property type="match status" value="1"/>
</dbReference>
<evidence type="ECO:0000256" key="5">
    <source>
        <dbReference type="ARBA" id="ARBA00022741"/>
    </source>
</evidence>
<dbReference type="FunFam" id="3.40.50.300:FF:000500">
    <property type="entry name" value="ATP-dependent RNA helicase DHX29"/>
    <property type="match status" value="1"/>
</dbReference>
<keyword evidence="7" id="KW-0347">Helicase</keyword>
<dbReference type="Pfam" id="PF21010">
    <property type="entry name" value="HA2_C"/>
    <property type="match status" value="1"/>
</dbReference>
<organism evidence="15 16">
    <name type="scientific">Rhodotorula taiwanensis</name>
    <dbReference type="NCBI Taxonomy" id="741276"/>
    <lineage>
        <taxon>Eukaryota</taxon>
        <taxon>Fungi</taxon>
        <taxon>Dikarya</taxon>
        <taxon>Basidiomycota</taxon>
        <taxon>Pucciniomycotina</taxon>
        <taxon>Microbotryomycetes</taxon>
        <taxon>Sporidiobolales</taxon>
        <taxon>Sporidiobolaceae</taxon>
        <taxon>Rhodotorula</taxon>
    </lineage>
</organism>
<feature type="compositionally biased region" description="Basic and acidic residues" evidence="12">
    <location>
        <begin position="671"/>
        <end position="684"/>
    </location>
</feature>
<name>A0A2S5BBG0_9BASI</name>
<evidence type="ECO:0000256" key="10">
    <source>
        <dbReference type="ARBA" id="ARBA00022946"/>
    </source>
</evidence>
<keyword evidence="16" id="KW-1185">Reference proteome</keyword>
<keyword evidence="8" id="KW-0067">ATP-binding</keyword>
<dbReference type="STRING" id="741276.A0A2S5BBG0"/>
<dbReference type="GO" id="GO:0005524">
    <property type="term" value="F:ATP binding"/>
    <property type="evidence" value="ECO:0007669"/>
    <property type="project" value="UniProtKB-KW"/>
</dbReference>
<dbReference type="SMART" id="SM00490">
    <property type="entry name" value="HELICc"/>
    <property type="match status" value="1"/>
</dbReference>
<feature type="domain" description="Helicase ATP-binding" evidence="13">
    <location>
        <begin position="748"/>
        <end position="902"/>
    </location>
</feature>
<dbReference type="Pfam" id="PF07717">
    <property type="entry name" value="OB_NTP_bind"/>
    <property type="match status" value="1"/>
</dbReference>
<dbReference type="Pfam" id="PF00270">
    <property type="entry name" value="DEAD"/>
    <property type="match status" value="1"/>
</dbReference>
<feature type="region of interest" description="Disordered" evidence="12">
    <location>
        <begin position="227"/>
        <end position="298"/>
    </location>
</feature>
<evidence type="ECO:0000256" key="9">
    <source>
        <dbReference type="ARBA" id="ARBA00022884"/>
    </source>
</evidence>
<feature type="region of interest" description="Disordered" evidence="12">
    <location>
        <begin position="319"/>
        <end position="386"/>
    </location>
</feature>
<dbReference type="EC" id="3.6.4.13" evidence="2"/>
<dbReference type="GO" id="GO:0003723">
    <property type="term" value="F:RNA binding"/>
    <property type="evidence" value="ECO:0007669"/>
    <property type="project" value="UniProtKB-KW"/>
</dbReference>
<evidence type="ECO:0000256" key="7">
    <source>
        <dbReference type="ARBA" id="ARBA00022806"/>
    </source>
</evidence>
<dbReference type="FunFam" id="1.20.120.1080:FF:000002">
    <property type="entry name" value="Putative ATP-dependent RNA helicase DHX36"/>
    <property type="match status" value="1"/>
</dbReference>
<dbReference type="PANTHER" id="PTHR18934">
    <property type="entry name" value="ATP-DEPENDENT RNA HELICASE"/>
    <property type="match status" value="1"/>
</dbReference>
<evidence type="ECO:0000313" key="15">
    <source>
        <dbReference type="EMBL" id="POY74100.1"/>
    </source>
</evidence>
<feature type="region of interest" description="Disordered" evidence="12">
    <location>
        <begin position="438"/>
        <end position="503"/>
    </location>
</feature>
<keyword evidence="4" id="KW-0934">Plastid</keyword>